<dbReference type="SUPFAM" id="SSF54909">
    <property type="entry name" value="Dimeric alpha+beta barrel"/>
    <property type="match status" value="1"/>
</dbReference>
<dbReference type="InterPro" id="IPR011008">
    <property type="entry name" value="Dimeric_a/b-barrel"/>
</dbReference>
<dbReference type="AlphaFoldDB" id="A0A5A7S1U1"/>
<dbReference type="Proteomes" id="UP000322244">
    <property type="component" value="Unassembled WGS sequence"/>
</dbReference>
<dbReference type="Pfam" id="PF03992">
    <property type="entry name" value="ABM"/>
    <property type="match status" value="1"/>
</dbReference>
<protein>
    <recommendedName>
        <fullName evidence="1">ABM domain-containing protein</fullName>
    </recommendedName>
</protein>
<keyword evidence="3" id="KW-1185">Reference proteome</keyword>
<sequence length="94" mass="10355">MSFGFVAFHYPAPEHVEEFVGRCHQVVEKVSTRSGFHRAEVWITPDGDAVVTTAWFDSKELLGAAFAAAGPQSDELEIKPRKIHFLLSRVAGGL</sequence>
<organism evidence="2 3">
    <name type="scientific">Antrihabitans cavernicola</name>
    <dbReference type="NCBI Taxonomy" id="2495913"/>
    <lineage>
        <taxon>Bacteria</taxon>
        <taxon>Bacillati</taxon>
        <taxon>Actinomycetota</taxon>
        <taxon>Actinomycetes</taxon>
        <taxon>Mycobacteriales</taxon>
        <taxon>Nocardiaceae</taxon>
        <taxon>Antrihabitans</taxon>
    </lineage>
</organism>
<dbReference type="RefSeq" id="WP_149433031.1">
    <property type="nucleotide sequence ID" value="NZ_VLNY01000022.1"/>
</dbReference>
<dbReference type="OrthoDB" id="4570906at2"/>
<evidence type="ECO:0000259" key="1">
    <source>
        <dbReference type="Pfam" id="PF03992"/>
    </source>
</evidence>
<feature type="domain" description="ABM" evidence="1">
    <location>
        <begin position="6"/>
        <end position="60"/>
    </location>
</feature>
<proteinExistence type="predicted"/>
<name>A0A5A7S1U1_9NOCA</name>
<dbReference type="InterPro" id="IPR007138">
    <property type="entry name" value="ABM_dom"/>
</dbReference>
<evidence type="ECO:0000313" key="2">
    <source>
        <dbReference type="EMBL" id="KAA0017401.1"/>
    </source>
</evidence>
<dbReference type="EMBL" id="VLNY01000022">
    <property type="protein sequence ID" value="KAA0017401.1"/>
    <property type="molecule type" value="Genomic_DNA"/>
</dbReference>
<comment type="caution">
    <text evidence="2">The sequence shown here is derived from an EMBL/GenBank/DDBJ whole genome shotgun (WGS) entry which is preliminary data.</text>
</comment>
<reference evidence="2 3" key="1">
    <citation type="submission" date="2019-07" db="EMBL/GenBank/DDBJ databases">
        <title>Rhodococcus cavernicolus sp. nov., isolated from a cave.</title>
        <authorList>
            <person name="Lee S.D."/>
        </authorList>
    </citation>
    <scope>NUCLEOTIDE SEQUENCE [LARGE SCALE GENOMIC DNA]</scope>
    <source>
        <strain evidence="2 3">C1-24</strain>
    </source>
</reference>
<dbReference type="Gene3D" id="3.30.70.100">
    <property type="match status" value="1"/>
</dbReference>
<gene>
    <name evidence="2" type="ORF">FOY51_25230</name>
</gene>
<evidence type="ECO:0000313" key="3">
    <source>
        <dbReference type="Proteomes" id="UP000322244"/>
    </source>
</evidence>
<accession>A0A5A7S1U1</accession>